<evidence type="ECO:0000256" key="2">
    <source>
        <dbReference type="ARBA" id="ARBA00022553"/>
    </source>
</evidence>
<evidence type="ECO:0000256" key="1">
    <source>
        <dbReference type="ARBA" id="ARBA00022527"/>
    </source>
</evidence>
<name>A0A974DTU8_XENLA</name>
<feature type="domain" description="Protein kinase" evidence="9">
    <location>
        <begin position="18"/>
        <end position="245"/>
    </location>
</feature>
<dbReference type="SMART" id="SM00220">
    <property type="entry name" value="S_TKc"/>
    <property type="match status" value="1"/>
</dbReference>
<protein>
    <recommendedName>
        <fullName evidence="9">Protein kinase domain-containing protein</fullName>
    </recommendedName>
</protein>
<dbReference type="PROSITE" id="PS00107">
    <property type="entry name" value="PROTEIN_KINASE_ATP"/>
    <property type="match status" value="1"/>
</dbReference>
<dbReference type="InterPro" id="IPR008271">
    <property type="entry name" value="Ser/Thr_kinase_AS"/>
</dbReference>
<evidence type="ECO:0000313" key="11">
    <source>
        <dbReference type="Proteomes" id="UP000694892"/>
    </source>
</evidence>
<dbReference type="InterPro" id="IPR017441">
    <property type="entry name" value="Protein_kinase_ATP_BS"/>
</dbReference>
<proteinExistence type="inferred from homology"/>
<dbReference type="EMBL" id="CM004467">
    <property type="protein sequence ID" value="OCT96921.1"/>
    <property type="molecule type" value="Genomic_DNA"/>
</dbReference>
<dbReference type="PROSITE" id="PS00108">
    <property type="entry name" value="PROTEIN_KINASE_ST"/>
    <property type="match status" value="1"/>
</dbReference>
<evidence type="ECO:0000256" key="4">
    <source>
        <dbReference type="ARBA" id="ARBA00022741"/>
    </source>
</evidence>
<dbReference type="GO" id="GO:0005524">
    <property type="term" value="F:ATP binding"/>
    <property type="evidence" value="ECO:0007669"/>
    <property type="project" value="UniProtKB-UniRule"/>
</dbReference>
<evidence type="ECO:0000256" key="5">
    <source>
        <dbReference type="ARBA" id="ARBA00022777"/>
    </source>
</evidence>
<keyword evidence="3" id="KW-0808">Transferase</keyword>
<organism evidence="10 11">
    <name type="scientific">Xenopus laevis</name>
    <name type="common">African clawed frog</name>
    <dbReference type="NCBI Taxonomy" id="8355"/>
    <lineage>
        <taxon>Eukaryota</taxon>
        <taxon>Metazoa</taxon>
        <taxon>Chordata</taxon>
        <taxon>Craniata</taxon>
        <taxon>Vertebrata</taxon>
        <taxon>Euteleostomi</taxon>
        <taxon>Amphibia</taxon>
        <taxon>Batrachia</taxon>
        <taxon>Anura</taxon>
        <taxon>Pipoidea</taxon>
        <taxon>Pipidae</taxon>
        <taxon>Xenopodinae</taxon>
        <taxon>Xenopus</taxon>
        <taxon>Xenopus</taxon>
    </lineage>
</organism>
<dbReference type="OMA" id="VYEVHET"/>
<dbReference type="PANTHER" id="PTHR24351">
    <property type="entry name" value="RIBOSOMAL PROTEIN S6 KINASE"/>
    <property type="match status" value="1"/>
</dbReference>
<dbReference type="InterPro" id="IPR000719">
    <property type="entry name" value="Prot_kinase_dom"/>
</dbReference>
<sequence length="275" mass="31228">MEKRQQGVGMSPLDVHNYDFHSILGQGGFGKVMLATFANQHVAMKVIKKSPKCNYSSIRKEASVLMMPHESPFLCQGYAAFEAQHHVFLVMEYLSGGSLARHLDFYGSLELDTVLFHSAEIVCGLEFLHNCGIVHRDLKPDNILLDQDGHVKISDFGLAVLQGQRYNAAVDWWALGIIMCQMASGDSPFYEGNDREKVISSIINDEPRIPRWLNDDLKDLLRKLLEKDPNQRLGAHGNIKYHPYFSSINWVELEWKKPPMEPLMPSEENPVSFLL</sequence>
<keyword evidence="1 8" id="KW-0723">Serine/threonine-protein kinase</keyword>
<keyword evidence="6 7" id="KW-0067">ATP-binding</keyword>
<evidence type="ECO:0000256" key="6">
    <source>
        <dbReference type="ARBA" id="ARBA00022840"/>
    </source>
</evidence>
<dbReference type="Gene3D" id="1.10.510.10">
    <property type="entry name" value="Transferase(Phosphotransferase) domain 1"/>
    <property type="match status" value="2"/>
</dbReference>
<keyword evidence="2" id="KW-0597">Phosphoprotein</keyword>
<dbReference type="GO" id="GO:0004674">
    <property type="term" value="F:protein serine/threonine kinase activity"/>
    <property type="evidence" value="ECO:0007669"/>
    <property type="project" value="UniProtKB-KW"/>
</dbReference>
<evidence type="ECO:0000256" key="7">
    <source>
        <dbReference type="PROSITE-ProRule" id="PRU10141"/>
    </source>
</evidence>
<accession>A0A974DTU8</accession>
<gene>
    <name evidence="10" type="ORF">XELAEV_18009138mg</name>
</gene>
<dbReference type="Pfam" id="PF00069">
    <property type="entry name" value="Pkinase"/>
    <property type="match status" value="2"/>
</dbReference>
<evidence type="ECO:0000313" key="10">
    <source>
        <dbReference type="EMBL" id="OCT96921.1"/>
    </source>
</evidence>
<dbReference type="Proteomes" id="UP000694892">
    <property type="component" value="Chromosome 1S"/>
</dbReference>
<evidence type="ECO:0000259" key="9">
    <source>
        <dbReference type="PROSITE" id="PS50011"/>
    </source>
</evidence>
<dbReference type="PROSITE" id="PS50011">
    <property type="entry name" value="PROTEIN_KINASE_DOM"/>
    <property type="match status" value="1"/>
</dbReference>
<keyword evidence="5" id="KW-0418">Kinase</keyword>
<dbReference type="InterPro" id="IPR011009">
    <property type="entry name" value="Kinase-like_dom_sf"/>
</dbReference>
<dbReference type="Gene3D" id="3.30.200.20">
    <property type="entry name" value="Phosphorylase Kinase, domain 1"/>
    <property type="match status" value="1"/>
</dbReference>
<keyword evidence="4 7" id="KW-0547">Nucleotide-binding</keyword>
<dbReference type="SUPFAM" id="SSF56112">
    <property type="entry name" value="Protein kinase-like (PK-like)"/>
    <property type="match status" value="1"/>
</dbReference>
<comment type="similarity">
    <text evidence="8">Belongs to the protein kinase superfamily.</text>
</comment>
<reference evidence="11" key="1">
    <citation type="journal article" date="2016" name="Nature">
        <title>Genome evolution in the allotetraploid frog Xenopus laevis.</title>
        <authorList>
            <person name="Session A.M."/>
            <person name="Uno Y."/>
            <person name="Kwon T."/>
            <person name="Chapman J.A."/>
            <person name="Toyoda A."/>
            <person name="Takahashi S."/>
            <person name="Fukui A."/>
            <person name="Hikosaka A."/>
            <person name="Suzuki A."/>
            <person name="Kondo M."/>
            <person name="van Heeringen S.J."/>
            <person name="Quigley I."/>
            <person name="Heinz S."/>
            <person name="Ogino H."/>
            <person name="Ochi H."/>
            <person name="Hellsten U."/>
            <person name="Lyons J.B."/>
            <person name="Simakov O."/>
            <person name="Putnam N."/>
            <person name="Stites J."/>
            <person name="Kuroki Y."/>
            <person name="Tanaka T."/>
            <person name="Michiue T."/>
            <person name="Watanabe M."/>
            <person name="Bogdanovic O."/>
            <person name="Lister R."/>
            <person name="Georgiou G."/>
            <person name="Paranjpe S.S."/>
            <person name="van Kruijsbergen I."/>
            <person name="Shu S."/>
            <person name="Carlson J."/>
            <person name="Kinoshita T."/>
            <person name="Ohta Y."/>
            <person name="Mawaribuchi S."/>
            <person name="Jenkins J."/>
            <person name="Grimwood J."/>
            <person name="Schmutz J."/>
            <person name="Mitros T."/>
            <person name="Mozaffari S.V."/>
            <person name="Suzuki Y."/>
            <person name="Haramoto Y."/>
            <person name="Yamamoto T.S."/>
            <person name="Takagi C."/>
            <person name="Heald R."/>
            <person name="Miller K."/>
            <person name="Haudenschild C."/>
            <person name="Kitzman J."/>
            <person name="Nakayama T."/>
            <person name="Izutsu Y."/>
            <person name="Robert J."/>
            <person name="Fortriede J."/>
            <person name="Burns K."/>
            <person name="Lotay V."/>
            <person name="Karimi K."/>
            <person name="Yasuoka Y."/>
            <person name="Dichmann D.S."/>
            <person name="Flajnik M.F."/>
            <person name="Houston D.W."/>
            <person name="Shendure J."/>
            <person name="DuPasquier L."/>
            <person name="Vize P.D."/>
            <person name="Zorn A.M."/>
            <person name="Ito M."/>
            <person name="Marcotte E.M."/>
            <person name="Wallingford J.B."/>
            <person name="Ito Y."/>
            <person name="Asashima M."/>
            <person name="Ueno N."/>
            <person name="Matsuda Y."/>
            <person name="Veenstra G.J."/>
            <person name="Fujiyama A."/>
            <person name="Harland R.M."/>
            <person name="Taira M."/>
            <person name="Rokhsar D.S."/>
        </authorList>
    </citation>
    <scope>NUCLEOTIDE SEQUENCE [LARGE SCALE GENOMIC DNA]</scope>
    <source>
        <strain evidence="11">J</strain>
    </source>
</reference>
<dbReference type="AlphaFoldDB" id="A0A974DTU8"/>
<feature type="binding site" evidence="7">
    <location>
        <position position="49"/>
    </location>
    <ligand>
        <name>ATP</name>
        <dbReference type="ChEBI" id="CHEBI:30616"/>
    </ligand>
</feature>
<evidence type="ECO:0000256" key="3">
    <source>
        <dbReference type="ARBA" id="ARBA00022679"/>
    </source>
</evidence>
<evidence type="ECO:0000256" key="8">
    <source>
        <dbReference type="RuleBase" id="RU000304"/>
    </source>
</evidence>